<feature type="signal peptide" evidence="4">
    <location>
        <begin position="1"/>
        <end position="19"/>
    </location>
</feature>
<keyword evidence="3 6" id="KW-0067">ATP-binding</keyword>
<accession>A0A430SFK5</accession>
<dbReference type="InterPro" id="IPR027417">
    <property type="entry name" value="P-loop_NTPase"/>
</dbReference>
<evidence type="ECO:0000259" key="5">
    <source>
        <dbReference type="PROSITE" id="PS50893"/>
    </source>
</evidence>
<dbReference type="CDD" id="cd03219">
    <property type="entry name" value="ABC_Mj1267_LivG_branched"/>
    <property type="match status" value="1"/>
</dbReference>
<dbReference type="Proteomes" id="UP000288051">
    <property type="component" value="Unassembled WGS sequence"/>
</dbReference>
<gene>
    <name evidence="6" type="ORF">CSW37_05545</name>
</gene>
<dbReference type="GO" id="GO:0016887">
    <property type="term" value="F:ATP hydrolysis activity"/>
    <property type="evidence" value="ECO:0007669"/>
    <property type="project" value="InterPro"/>
</dbReference>
<sequence>MYKSFQGFMALASVSLSVAEGSFHALVGPNGAGKTTLFNVITGRVSPDRGQVRFQGREITGWPTPRVARLGIAISFQRAQPFVSMRVLEAVTLARLGYEGKTLVWGRPLARHVEAVERAKAALAKVGLEAYAESPVAQLPLGDLKRLDVAMALVAEPKLLLLDEPLAGLSRAERGKMVAFIRDLLRREGVTLLFTEHDTEAVLALADRITVLHQGQVLAEGSPEEIRQNTTVRQAFLGGNA</sequence>
<dbReference type="GO" id="GO:0005524">
    <property type="term" value="F:ATP binding"/>
    <property type="evidence" value="ECO:0007669"/>
    <property type="project" value="UniProtKB-KW"/>
</dbReference>
<evidence type="ECO:0000313" key="6">
    <source>
        <dbReference type="EMBL" id="RTH37961.1"/>
    </source>
</evidence>
<dbReference type="InterPro" id="IPR032823">
    <property type="entry name" value="BCA_ABC_TP_C"/>
</dbReference>
<dbReference type="SMART" id="SM00382">
    <property type="entry name" value="AAA"/>
    <property type="match status" value="1"/>
</dbReference>
<keyword evidence="2" id="KW-0547">Nucleotide-binding</keyword>
<dbReference type="Pfam" id="PF12399">
    <property type="entry name" value="BCA_ABC_TP_C"/>
    <property type="match status" value="1"/>
</dbReference>
<dbReference type="InterPro" id="IPR003439">
    <property type="entry name" value="ABC_transporter-like_ATP-bd"/>
</dbReference>
<comment type="caution">
    <text evidence="6">The sequence shown here is derived from an EMBL/GenBank/DDBJ whole genome shotgun (WGS) entry which is preliminary data.</text>
</comment>
<name>A0A430SFK5_THESC</name>
<dbReference type="PROSITE" id="PS50893">
    <property type="entry name" value="ABC_TRANSPORTER_2"/>
    <property type="match status" value="1"/>
</dbReference>
<dbReference type="InterPro" id="IPR051120">
    <property type="entry name" value="ABC_AA/LPS_Transport"/>
</dbReference>
<dbReference type="InterPro" id="IPR003593">
    <property type="entry name" value="AAA+_ATPase"/>
</dbReference>
<dbReference type="PANTHER" id="PTHR45772">
    <property type="entry name" value="CONSERVED COMPONENT OF ABC TRANSPORTER FOR NATURAL AMINO ACIDS-RELATED"/>
    <property type="match status" value="1"/>
</dbReference>
<keyword evidence="1" id="KW-0813">Transport</keyword>
<dbReference type="EMBL" id="PELZ01000144">
    <property type="protein sequence ID" value="RTH37961.1"/>
    <property type="molecule type" value="Genomic_DNA"/>
</dbReference>
<dbReference type="SUPFAM" id="SSF52540">
    <property type="entry name" value="P-loop containing nucleoside triphosphate hydrolases"/>
    <property type="match status" value="1"/>
</dbReference>
<dbReference type="AlphaFoldDB" id="A0A430SFK5"/>
<proteinExistence type="predicted"/>
<evidence type="ECO:0000256" key="2">
    <source>
        <dbReference type="ARBA" id="ARBA00022741"/>
    </source>
</evidence>
<evidence type="ECO:0000256" key="4">
    <source>
        <dbReference type="SAM" id="SignalP"/>
    </source>
</evidence>
<evidence type="ECO:0000313" key="7">
    <source>
        <dbReference type="Proteomes" id="UP000288051"/>
    </source>
</evidence>
<evidence type="ECO:0000256" key="1">
    <source>
        <dbReference type="ARBA" id="ARBA00022448"/>
    </source>
</evidence>
<dbReference type="Pfam" id="PF00005">
    <property type="entry name" value="ABC_tran"/>
    <property type="match status" value="1"/>
</dbReference>
<keyword evidence="4" id="KW-0732">Signal</keyword>
<feature type="domain" description="ABC transporter" evidence="5">
    <location>
        <begin position="2"/>
        <end position="239"/>
    </location>
</feature>
<dbReference type="GO" id="GO:0005886">
    <property type="term" value="C:plasma membrane"/>
    <property type="evidence" value="ECO:0007669"/>
    <property type="project" value="TreeGrafter"/>
</dbReference>
<evidence type="ECO:0000256" key="3">
    <source>
        <dbReference type="ARBA" id="ARBA00022840"/>
    </source>
</evidence>
<organism evidence="6 7">
    <name type="scientific">Thermus scotoductus</name>
    <dbReference type="NCBI Taxonomy" id="37636"/>
    <lineage>
        <taxon>Bacteria</taxon>
        <taxon>Thermotogati</taxon>
        <taxon>Deinococcota</taxon>
        <taxon>Deinococci</taxon>
        <taxon>Thermales</taxon>
        <taxon>Thermaceae</taxon>
        <taxon>Thermus</taxon>
    </lineage>
</organism>
<dbReference type="Gene3D" id="3.40.50.300">
    <property type="entry name" value="P-loop containing nucleotide triphosphate hydrolases"/>
    <property type="match status" value="1"/>
</dbReference>
<protein>
    <submittedName>
        <fullName evidence="6">ABC transporter ATP-binding protein</fullName>
    </submittedName>
</protein>
<feature type="chain" id="PRO_5019220476" evidence="4">
    <location>
        <begin position="20"/>
        <end position="241"/>
    </location>
</feature>
<reference evidence="6 7" key="1">
    <citation type="journal article" date="2019" name="Extremophiles">
        <title>Biogeography of thermophiles and predominance of Thermus scotoductus in domestic water heaters.</title>
        <authorList>
            <person name="Wilpiszeski R.L."/>
            <person name="Zhang Z."/>
            <person name="House C.H."/>
        </authorList>
    </citation>
    <scope>NUCLEOTIDE SEQUENCE [LARGE SCALE GENOMIC DNA]</scope>
    <source>
        <strain evidence="6 7">24_S24</strain>
    </source>
</reference>